<dbReference type="Proteomes" id="UP000650582">
    <property type="component" value="Unassembled WGS sequence"/>
</dbReference>
<dbReference type="InterPro" id="IPR050628">
    <property type="entry name" value="SNF2_RAD54_helicase_TF"/>
</dbReference>
<dbReference type="InterPro" id="IPR014001">
    <property type="entry name" value="Helicase_ATP-bd"/>
</dbReference>
<keyword evidence="8" id="KW-0347">Helicase</keyword>
<sequence>MPAVNMWLAPLVYRLSFEANLPSATDNVWDVFPFNNADFCSRFGLAEGKGLSTPPEGAIGDQFSEEIKLKWPAKAAGAERFLRWLDEEMRRWFTVRRSETGGQTKAKGKKGKGKARQQSSDSETDSEDELDKIGAPIDKLQAGWKRNAPETDFKDWDWLIARAFGAPGSLFEQLRALMKEFSCDAETAHKIERCRRDNKPFREADVATKTAFDQYWNDARKSICLALFGSDALRLNVVDEKKSRVAKAICYRLFENDVRSLKRAVERSRTTEEELERAYQAAQIQFTMGNARHMYRLLKSLLRVQRVCGIDILTDQNPWRDRIEKMLKERGRAMDADGNIVKVKATVAIVPDEVMDRMMDEYAEMLREQQAKIIEDETQDPQRQTDDAPNAENDIELWNQSIGTDAGVERWGRKTVAEVLSLLGVDAERLLGRPEQCDKVPMWHQWVAVIEMVRRSFTSKLGEEGHPTLLADQVGLGKTIIVVIYIQVLWHLQQLQKTNENWPNIGDNPGYKFWPEVLGNSKYFMGQERIPDLPILIVLQRTLVDNWVTTLGDWLDSRTYNCLEFAGSEPNRLKFVESPGFTAAIAKHPSQTIVLAHNSSVTHEARRCVLQPGDRNAGQPARTISNFADKTIFDRNWLLCIVEEAHVWRNMGPASDALMVLTSRSVQRVALTATPVFTHPRNLLQLGRILRVQDFLEVKGRTLTRSINATLAEQLKAWKEDSEHAELRAFLRHLNRHDSTAGSDGRDEKLSARAENFILSRKGAIQSFRAFWTSRGVMTDLLRPLEDVLIRRDERSKMPDGQPLLPLVAKHTVISWLKLGEKTTSALGKQTSTDERIDQGRTDLQGFFTRIKQILVHPDLEILLDDIDRARRDKEAEKAEQSDRGTPSVRSSDSDRFETDADRFAERLFPTLEAYINNPSEKLDRMIEIALHHLGEDNKNNPPLAWSPDGQKINSHVEVSPAKANEPRRKIVIYCHLSASWSLAKRVLQLRGIKTLSVNGKMSLKARTDAVNEFKSDTGPDVILLSDVGSTGLNLQRGSVCIFVDHPWSASEQTQIEGRVQRRGQTRQVYIYRLVAPDTADEFLLGYASGKMLMMQVFTRECKLSDEEAGEKFDDADDDDPSLRKATTSKVTARKSKPAPRREAAETEDEDEAEDDNPAPPPPPQEKPRPRPRPKAVTGVAGPSTAPPPFGAATRPPIPTPAPAPAPAPAPVPAPVSGPVPLSDDNAPEPDLSQWEMKPGQVQAGSYHPAYPHLGRKPLVRGTIGEWSKSVGAAISAHRKRVKGGKASKKERPQETTGSRVATSSHILPPAAAEASPDVVMQDAAPAIRVPRVLVPSTPSQHPVRPQMVIPDSQASWPSTVPPTHPGDHSGGPLTQWGSSQLTQGTDRLSQDLHDMGLDPAQQTEPNTGDKRSHPSSSPGRHAGKSPSPPPSAQPQPQPELEFTDAELEQWMQSASSESSRANCDIPIGSSDMPPRKQRRRNV</sequence>
<dbReference type="GO" id="GO:0008094">
    <property type="term" value="F:ATP-dependent activity, acting on DNA"/>
    <property type="evidence" value="ECO:0007669"/>
    <property type="project" value="TreeGrafter"/>
</dbReference>
<dbReference type="GO" id="GO:0004386">
    <property type="term" value="F:helicase activity"/>
    <property type="evidence" value="ECO:0007669"/>
    <property type="project" value="UniProtKB-KW"/>
</dbReference>
<dbReference type="InterPro" id="IPR027417">
    <property type="entry name" value="P-loop_NTPase"/>
</dbReference>
<evidence type="ECO:0000259" key="6">
    <source>
        <dbReference type="PROSITE" id="PS51192"/>
    </source>
</evidence>
<dbReference type="PROSITE" id="PS51192">
    <property type="entry name" value="HELICASE_ATP_BIND_1"/>
    <property type="match status" value="1"/>
</dbReference>
<dbReference type="GO" id="GO:0016787">
    <property type="term" value="F:hydrolase activity"/>
    <property type="evidence" value="ECO:0007669"/>
    <property type="project" value="UniProtKB-KW"/>
</dbReference>
<keyword evidence="1" id="KW-0547">Nucleotide-binding</keyword>
<feature type="compositionally biased region" description="Polar residues" evidence="5">
    <location>
        <begin position="1295"/>
        <end position="1306"/>
    </location>
</feature>
<dbReference type="InterPro" id="IPR049730">
    <property type="entry name" value="SNF2/RAD54-like_C"/>
</dbReference>
<comment type="caution">
    <text evidence="8">The sequence shown here is derived from an EMBL/GenBank/DDBJ whole genome shotgun (WGS) entry which is preliminary data.</text>
</comment>
<dbReference type="PANTHER" id="PTHR45626">
    <property type="entry name" value="TRANSCRIPTION TERMINATION FACTOR 2-RELATED"/>
    <property type="match status" value="1"/>
</dbReference>
<evidence type="ECO:0000256" key="3">
    <source>
        <dbReference type="ARBA" id="ARBA00022840"/>
    </source>
</evidence>
<keyword evidence="2" id="KW-0378">Hydrolase</keyword>
<feature type="compositionally biased region" description="Acidic residues" evidence="5">
    <location>
        <begin position="1146"/>
        <end position="1157"/>
    </location>
</feature>
<evidence type="ECO:0000259" key="7">
    <source>
        <dbReference type="PROSITE" id="PS51194"/>
    </source>
</evidence>
<dbReference type="Gene3D" id="3.40.50.300">
    <property type="entry name" value="P-loop containing nucleotide triphosphate hydrolases"/>
    <property type="match status" value="1"/>
</dbReference>
<dbReference type="GO" id="GO:0006281">
    <property type="term" value="P:DNA repair"/>
    <property type="evidence" value="ECO:0007669"/>
    <property type="project" value="TreeGrafter"/>
</dbReference>
<dbReference type="InterPro" id="IPR038718">
    <property type="entry name" value="SNF2-like_sf"/>
</dbReference>
<keyword evidence="4" id="KW-0175">Coiled coil</keyword>
<name>A0A8H7H186_9AGAM</name>
<evidence type="ECO:0000256" key="2">
    <source>
        <dbReference type="ARBA" id="ARBA00022801"/>
    </source>
</evidence>
<dbReference type="SMART" id="SM00490">
    <property type="entry name" value="HELICc"/>
    <property type="match status" value="1"/>
</dbReference>
<dbReference type="SUPFAM" id="SSF52540">
    <property type="entry name" value="P-loop containing nucleoside triphosphate hydrolases"/>
    <property type="match status" value="2"/>
</dbReference>
<evidence type="ECO:0000256" key="5">
    <source>
        <dbReference type="SAM" id="MobiDB-lite"/>
    </source>
</evidence>
<evidence type="ECO:0000256" key="1">
    <source>
        <dbReference type="ARBA" id="ARBA00022741"/>
    </source>
</evidence>
<dbReference type="Pfam" id="PF00271">
    <property type="entry name" value="Helicase_C"/>
    <property type="match status" value="1"/>
</dbReference>
<dbReference type="InterPro" id="IPR001650">
    <property type="entry name" value="Helicase_C-like"/>
</dbReference>
<feature type="compositionally biased region" description="Basic residues" evidence="5">
    <location>
        <begin position="106"/>
        <end position="115"/>
    </location>
</feature>
<feature type="region of interest" description="Disordered" evidence="5">
    <location>
        <begin position="1275"/>
        <end position="1318"/>
    </location>
</feature>
<feature type="region of interest" description="Disordered" evidence="5">
    <location>
        <begin position="873"/>
        <end position="898"/>
    </location>
</feature>
<protein>
    <submittedName>
        <fullName evidence="8">Helicase</fullName>
    </submittedName>
</protein>
<dbReference type="CDD" id="cd18793">
    <property type="entry name" value="SF2_C_SNF"/>
    <property type="match status" value="1"/>
</dbReference>
<proteinExistence type="predicted"/>
<dbReference type="Pfam" id="PF00176">
    <property type="entry name" value="SNF2-rel_dom"/>
    <property type="match status" value="1"/>
</dbReference>
<dbReference type="PROSITE" id="PS51194">
    <property type="entry name" value="HELICASE_CTER"/>
    <property type="match status" value="1"/>
</dbReference>
<feature type="region of interest" description="Disordered" evidence="5">
    <location>
        <begin position="96"/>
        <end position="132"/>
    </location>
</feature>
<evidence type="ECO:0000313" key="9">
    <source>
        <dbReference type="Proteomes" id="UP000650582"/>
    </source>
</evidence>
<gene>
    <name evidence="8" type="ORF">RHS04_09347</name>
</gene>
<dbReference type="GO" id="GO:0005524">
    <property type="term" value="F:ATP binding"/>
    <property type="evidence" value="ECO:0007669"/>
    <property type="project" value="UniProtKB-KW"/>
</dbReference>
<feature type="domain" description="Helicase C-terminal" evidence="7">
    <location>
        <begin position="952"/>
        <end position="1110"/>
    </location>
</feature>
<keyword evidence="3" id="KW-0067">ATP-binding</keyword>
<dbReference type="SMART" id="SM00487">
    <property type="entry name" value="DEXDc"/>
    <property type="match status" value="1"/>
</dbReference>
<feature type="compositionally biased region" description="Basic and acidic residues" evidence="5">
    <location>
        <begin position="873"/>
        <end position="883"/>
    </location>
</feature>
<organism evidence="8 9">
    <name type="scientific">Rhizoctonia solani</name>
    <dbReference type="NCBI Taxonomy" id="456999"/>
    <lineage>
        <taxon>Eukaryota</taxon>
        <taxon>Fungi</taxon>
        <taxon>Dikarya</taxon>
        <taxon>Basidiomycota</taxon>
        <taxon>Agaricomycotina</taxon>
        <taxon>Agaricomycetes</taxon>
        <taxon>Cantharellales</taxon>
        <taxon>Ceratobasidiaceae</taxon>
        <taxon>Rhizoctonia</taxon>
    </lineage>
</organism>
<accession>A0A8H7H186</accession>
<evidence type="ECO:0000313" key="8">
    <source>
        <dbReference type="EMBL" id="KAF8667194.1"/>
    </source>
</evidence>
<feature type="region of interest" description="Disordered" evidence="5">
    <location>
        <begin position="1111"/>
        <end position="1234"/>
    </location>
</feature>
<dbReference type="EMBL" id="JACYCC010000380">
    <property type="protein sequence ID" value="KAF8667194.1"/>
    <property type="molecule type" value="Genomic_DNA"/>
</dbReference>
<feature type="compositionally biased region" description="Pro residues" evidence="5">
    <location>
        <begin position="1185"/>
        <end position="1218"/>
    </location>
</feature>
<feature type="domain" description="Helicase ATP-binding" evidence="6">
    <location>
        <begin position="459"/>
        <end position="693"/>
    </location>
</feature>
<feature type="compositionally biased region" description="Pro residues" evidence="5">
    <location>
        <begin position="1427"/>
        <end position="1438"/>
    </location>
</feature>
<reference evidence="8" key="1">
    <citation type="submission" date="2020-09" db="EMBL/GenBank/DDBJ databases">
        <title>Comparative genome analyses of four rice-infecting Rhizoctonia solani isolates reveal extensive enrichment of homogalacturonan modification genes.</title>
        <authorList>
            <person name="Lee D.-Y."/>
            <person name="Jeon J."/>
            <person name="Kim K.-T."/>
            <person name="Cheong K."/>
            <person name="Song H."/>
            <person name="Choi G."/>
            <person name="Ko J."/>
            <person name="Opiyo S.O."/>
            <person name="Zuo S."/>
            <person name="Madhav S."/>
            <person name="Lee Y.-H."/>
            <person name="Wang G.-L."/>
        </authorList>
    </citation>
    <scope>NUCLEOTIDE SEQUENCE</scope>
    <source>
        <strain evidence="8">AG1-IA YN-7</strain>
    </source>
</reference>
<evidence type="ECO:0000256" key="4">
    <source>
        <dbReference type="SAM" id="Coils"/>
    </source>
</evidence>
<dbReference type="Gene3D" id="3.40.50.10810">
    <property type="entry name" value="Tandem AAA-ATPase domain"/>
    <property type="match status" value="1"/>
</dbReference>
<feature type="compositionally biased region" description="Polar residues" evidence="5">
    <location>
        <begin position="1376"/>
        <end position="1388"/>
    </location>
</feature>
<feature type="region of interest" description="Disordered" evidence="5">
    <location>
        <begin position="1332"/>
        <end position="1483"/>
    </location>
</feature>
<feature type="compositionally biased region" description="Polar residues" evidence="5">
    <location>
        <begin position="1451"/>
        <end position="1462"/>
    </location>
</feature>
<feature type="region of interest" description="Disordered" evidence="5">
    <location>
        <begin position="375"/>
        <end position="394"/>
    </location>
</feature>
<dbReference type="GO" id="GO:0005634">
    <property type="term" value="C:nucleus"/>
    <property type="evidence" value="ECO:0007669"/>
    <property type="project" value="TreeGrafter"/>
</dbReference>
<feature type="coiled-coil region" evidence="4">
    <location>
        <begin position="258"/>
        <end position="285"/>
    </location>
</feature>
<dbReference type="InterPro" id="IPR000330">
    <property type="entry name" value="SNF2_N"/>
</dbReference>
<feature type="compositionally biased region" description="Basic residues" evidence="5">
    <location>
        <begin position="1277"/>
        <end position="1287"/>
    </location>
</feature>